<keyword evidence="2" id="KW-1185">Reference proteome</keyword>
<dbReference type="PATRIC" id="fig|765913.3.peg.2328"/>
<accession>G2E1X4</accession>
<evidence type="ECO:0000313" key="1">
    <source>
        <dbReference type="EMBL" id="EGV31182.1"/>
    </source>
</evidence>
<dbReference type="NCBIfam" id="TIGR03347">
    <property type="entry name" value="VI_chp_1"/>
    <property type="match status" value="1"/>
</dbReference>
<proteinExistence type="predicted"/>
<protein>
    <submittedName>
        <fullName evidence="1">Type VI secretion protein, VC_A0111 family</fullName>
    </submittedName>
</protein>
<dbReference type="Proteomes" id="UP000004200">
    <property type="component" value="Unassembled WGS sequence"/>
</dbReference>
<comment type="caution">
    <text evidence="1">The sequence shown here is derived from an EMBL/GenBank/DDBJ whole genome shotgun (WGS) entry which is preliminary data.</text>
</comment>
<dbReference type="PANTHER" id="PTHR35564">
    <property type="match status" value="1"/>
</dbReference>
<dbReference type="AlphaFoldDB" id="G2E1X4"/>
<dbReference type="EMBL" id="AFWT01000014">
    <property type="protein sequence ID" value="EGV31182.1"/>
    <property type="molecule type" value="Genomic_DNA"/>
</dbReference>
<dbReference type="STRING" id="765913.ThidrDRAFT_2287"/>
<dbReference type="RefSeq" id="WP_007041000.1">
    <property type="nucleotide sequence ID" value="NZ_AFWT01000014.1"/>
</dbReference>
<gene>
    <name evidence="1" type="ORF">ThidrDRAFT_2287</name>
</gene>
<dbReference type="eggNOG" id="COG3520">
    <property type="taxonomic scope" value="Bacteria"/>
</dbReference>
<dbReference type="Pfam" id="PF06996">
    <property type="entry name" value="T6SS_TssG"/>
    <property type="match status" value="1"/>
</dbReference>
<organism evidence="1 2">
    <name type="scientific">Thiorhodococcus drewsii AZ1</name>
    <dbReference type="NCBI Taxonomy" id="765913"/>
    <lineage>
        <taxon>Bacteria</taxon>
        <taxon>Pseudomonadati</taxon>
        <taxon>Pseudomonadota</taxon>
        <taxon>Gammaproteobacteria</taxon>
        <taxon>Chromatiales</taxon>
        <taxon>Chromatiaceae</taxon>
        <taxon>Thiorhodococcus</taxon>
    </lineage>
</organism>
<sequence>MAGENRKTPDQLESIRAELNQALRERPFAFGFFQALRRLECAHPERPRIGRTSRPAEEPVRLAQDPSLGFAPSTLADFGSGEGGHAPRLSVHFLGLFGPNGPLPLHLSEYARERERHAGDPTFARFADIFHHRILALFYRAWADARPTIGFDRPESDRFALYLGALFGMGMPGLQARDAMPDLAKLHYAGRLVAQTHHPEGLEAMLQDFFGLPARIQEFVGHWLALPPDSQWRLGASPETGRLGLTTIVGSRVWDRQYKFRIRLGPVGLADYKRLLPGGDSLARLVAIVRNYLGDELDWDLELVLRKEAVPPLQLGADARLGWTTWSITRTPDQDADDLKLQPLRFGRA</sequence>
<dbReference type="InterPro" id="IPR010732">
    <property type="entry name" value="T6SS_TssG-like"/>
</dbReference>
<reference evidence="1 2" key="1">
    <citation type="submission" date="2011-06" db="EMBL/GenBank/DDBJ databases">
        <title>The draft genome of Thiorhodococcus drewsii AZ1.</title>
        <authorList>
            <consortium name="US DOE Joint Genome Institute (JGI-PGF)"/>
            <person name="Lucas S."/>
            <person name="Han J."/>
            <person name="Lapidus A."/>
            <person name="Cheng J.-F."/>
            <person name="Goodwin L."/>
            <person name="Pitluck S."/>
            <person name="Peters L."/>
            <person name="Land M.L."/>
            <person name="Hauser L."/>
            <person name="Vogl K."/>
            <person name="Liu Z."/>
            <person name="Imhoff J."/>
            <person name="Thiel V."/>
            <person name="Frigaard N.-U."/>
            <person name="Bryant D.A."/>
            <person name="Woyke T.J."/>
        </authorList>
    </citation>
    <scope>NUCLEOTIDE SEQUENCE [LARGE SCALE GENOMIC DNA]</scope>
    <source>
        <strain evidence="1 2">AZ1</strain>
    </source>
</reference>
<name>G2E1X4_9GAMM</name>
<evidence type="ECO:0000313" key="2">
    <source>
        <dbReference type="Proteomes" id="UP000004200"/>
    </source>
</evidence>
<dbReference type="PANTHER" id="PTHR35564:SF4">
    <property type="entry name" value="CYTOPLASMIC PROTEIN"/>
    <property type="match status" value="1"/>
</dbReference>
<dbReference type="OrthoDB" id="1523296at2"/>